<proteinExistence type="predicted"/>
<keyword evidence="2" id="KW-0802">TPR repeat</keyword>
<evidence type="ECO:0000313" key="8">
    <source>
        <dbReference type="Proteomes" id="UP001369086"/>
    </source>
</evidence>
<keyword evidence="1" id="KW-0694">RNA-binding</keyword>
<dbReference type="Pfam" id="PF13181">
    <property type="entry name" value="TPR_8"/>
    <property type="match status" value="1"/>
</dbReference>
<dbReference type="InterPro" id="IPR011990">
    <property type="entry name" value="TPR-like_helical_dom_sf"/>
</dbReference>
<evidence type="ECO:0000256" key="3">
    <source>
        <dbReference type="PROSITE-ProRule" id="PRU00723"/>
    </source>
</evidence>
<dbReference type="Pfam" id="PF00076">
    <property type="entry name" value="RRM_1"/>
    <property type="match status" value="1"/>
</dbReference>
<dbReference type="Gene3D" id="3.30.70.330">
    <property type="match status" value="1"/>
</dbReference>
<feature type="compositionally biased region" description="Acidic residues" evidence="4">
    <location>
        <begin position="116"/>
        <end position="141"/>
    </location>
</feature>
<feature type="region of interest" description="Disordered" evidence="4">
    <location>
        <begin position="459"/>
        <end position="507"/>
    </location>
</feature>
<keyword evidence="8" id="KW-1185">Reference proteome</keyword>
<evidence type="ECO:0000256" key="1">
    <source>
        <dbReference type="PROSITE-ProRule" id="PRU00176"/>
    </source>
</evidence>
<keyword evidence="3" id="KW-0863">Zinc-finger</keyword>
<dbReference type="PANTHER" id="PTHR47678">
    <property type="entry name" value="TETRATRICOPEPTIDE REPEAT PROTEIN 31"/>
    <property type="match status" value="1"/>
</dbReference>
<dbReference type="Proteomes" id="UP001369086">
    <property type="component" value="Unassembled WGS sequence"/>
</dbReference>
<feature type="compositionally biased region" description="Basic and acidic residues" evidence="4">
    <location>
        <begin position="204"/>
        <end position="215"/>
    </location>
</feature>
<evidence type="ECO:0000313" key="7">
    <source>
        <dbReference type="EMBL" id="KAK6487436.1"/>
    </source>
</evidence>
<feature type="region of interest" description="Disordered" evidence="4">
    <location>
        <begin position="77"/>
        <end position="228"/>
    </location>
</feature>
<gene>
    <name evidence="7" type="ORF">HHUSO_G8616</name>
</gene>
<dbReference type="PANTHER" id="PTHR47678:SF2">
    <property type="entry name" value="TETRATRICOPEPTIDE REPEAT PROTEIN 31 ISOFORM X1"/>
    <property type="match status" value="1"/>
</dbReference>
<keyword evidence="3" id="KW-0862">Zinc</keyword>
<accession>A0ABR0ZRI9</accession>
<dbReference type="SMART" id="SM00028">
    <property type="entry name" value="TPR"/>
    <property type="match status" value="3"/>
</dbReference>
<dbReference type="Gene3D" id="1.25.40.10">
    <property type="entry name" value="Tetratricopeptide repeat domain"/>
    <property type="match status" value="1"/>
</dbReference>
<dbReference type="InterPro" id="IPR012677">
    <property type="entry name" value="Nucleotide-bd_a/b_plait_sf"/>
</dbReference>
<comment type="caution">
    <text evidence="7">The sequence shown here is derived from an EMBL/GenBank/DDBJ whole genome shotgun (WGS) entry which is preliminary data.</text>
</comment>
<feature type="region of interest" description="Disordered" evidence="4">
    <location>
        <begin position="39"/>
        <end position="65"/>
    </location>
</feature>
<feature type="domain" description="RRM" evidence="5">
    <location>
        <begin position="392"/>
        <end position="464"/>
    </location>
</feature>
<reference evidence="7 8" key="1">
    <citation type="submission" date="2021-05" db="EMBL/GenBank/DDBJ databases">
        <authorList>
            <person name="Zahm M."/>
            <person name="Klopp C."/>
            <person name="Cabau C."/>
            <person name="Kuhl H."/>
            <person name="Suciu R."/>
            <person name="Ciorpac M."/>
            <person name="Holostenco D."/>
            <person name="Gessner J."/>
            <person name="Wuertz S."/>
            <person name="Hohne C."/>
            <person name="Stock M."/>
            <person name="Gislard M."/>
            <person name="Lluch J."/>
            <person name="Milhes M."/>
            <person name="Lampietro C."/>
            <person name="Lopez Roques C."/>
            <person name="Donnadieu C."/>
            <person name="Du K."/>
            <person name="Schartl M."/>
            <person name="Guiguen Y."/>
        </authorList>
    </citation>
    <scope>NUCLEOTIDE SEQUENCE [LARGE SCALE GENOMIC DNA]</scope>
    <source>
        <strain evidence="7">Hh-F2</strain>
        <tissue evidence="7">Blood</tissue>
    </source>
</reference>
<sequence>MVVPMRFTKDICRLLGIGSGEEPVWESTFVSLNYHSLCESPFSPDAPTERREEQMDYGEGTLDNSARGMTLIQDEGMSLEESLGEEERARRKAEKRRAKKKRQRERKKLEKVKESEDNEQEEEEEEDEEEEESESEEEAEEVREPVSHSMGRATQPLAATGNKNNHQSNPSSTEEELEWDVNSAFVANAASHIKPKSRTKMSRKSKENKENEAKTGEVNGTDTGIKRSTPLAEKGIKLVEQGQYSQAVTMFTEAIKYDPKDYRFFGNRSYCYECVEQYNSALADAETSIQLAADWPKGYFRKGRALMGMKRYSEAVKALSVVLKLDQNCEDAVNEIFNCRVLHLMELGFKLQQSILLLNRFTTVQGVLASPEAAKVAADLDSLLDQSRNPCASLWVGNVTVDVKEKQLRDLFKSYGEIDSIRVLHERFCAFVNFISATAAATAMEKLQGKEIESTRLVIRYPERRPQRDPASPQRPAVLPVPAPAQPAKPQSAATSTTGPRRRGPVHGDECYFWRTTGCHFGDKCRFKHIPDHRGRDKKPWQT</sequence>
<dbReference type="PROSITE" id="PS50103">
    <property type="entry name" value="ZF_C3H1"/>
    <property type="match status" value="1"/>
</dbReference>
<feature type="compositionally biased region" description="Basic residues" evidence="4">
    <location>
        <begin position="193"/>
        <end position="203"/>
    </location>
</feature>
<dbReference type="SUPFAM" id="SSF48452">
    <property type="entry name" value="TPR-like"/>
    <property type="match status" value="1"/>
</dbReference>
<protein>
    <submittedName>
        <fullName evidence="7">Uncharacterized protein</fullName>
    </submittedName>
</protein>
<dbReference type="InterPro" id="IPR035979">
    <property type="entry name" value="RBD_domain_sf"/>
</dbReference>
<feature type="compositionally biased region" description="Basic residues" evidence="4">
    <location>
        <begin position="90"/>
        <end position="106"/>
    </location>
</feature>
<dbReference type="InterPro" id="IPR019734">
    <property type="entry name" value="TPR_rpt"/>
</dbReference>
<keyword evidence="3" id="KW-0479">Metal-binding</keyword>
<name>A0ABR0ZRI9_HUSHU</name>
<dbReference type="InterPro" id="IPR000504">
    <property type="entry name" value="RRM_dom"/>
</dbReference>
<dbReference type="InterPro" id="IPR000571">
    <property type="entry name" value="Znf_CCCH"/>
</dbReference>
<feature type="zinc finger region" description="C3H1-type" evidence="3">
    <location>
        <begin position="510"/>
        <end position="532"/>
    </location>
</feature>
<dbReference type="PROSITE" id="PS50102">
    <property type="entry name" value="RRM"/>
    <property type="match status" value="1"/>
</dbReference>
<dbReference type="PROSITE" id="PS50005">
    <property type="entry name" value="TPR"/>
    <property type="match status" value="1"/>
</dbReference>
<evidence type="ECO:0000256" key="2">
    <source>
        <dbReference type="PROSITE-ProRule" id="PRU00339"/>
    </source>
</evidence>
<evidence type="ECO:0000256" key="4">
    <source>
        <dbReference type="SAM" id="MobiDB-lite"/>
    </source>
</evidence>
<feature type="compositionally biased region" description="Polar residues" evidence="4">
    <location>
        <begin position="161"/>
        <end position="172"/>
    </location>
</feature>
<dbReference type="SMART" id="SM00360">
    <property type="entry name" value="RRM"/>
    <property type="match status" value="1"/>
</dbReference>
<dbReference type="SUPFAM" id="SSF54928">
    <property type="entry name" value="RNA-binding domain, RBD"/>
    <property type="match status" value="1"/>
</dbReference>
<organism evidence="7 8">
    <name type="scientific">Huso huso</name>
    <name type="common">Beluga</name>
    <name type="synonym">Acipenser huso</name>
    <dbReference type="NCBI Taxonomy" id="61971"/>
    <lineage>
        <taxon>Eukaryota</taxon>
        <taxon>Metazoa</taxon>
        <taxon>Chordata</taxon>
        <taxon>Craniata</taxon>
        <taxon>Vertebrata</taxon>
        <taxon>Euteleostomi</taxon>
        <taxon>Actinopterygii</taxon>
        <taxon>Chondrostei</taxon>
        <taxon>Acipenseriformes</taxon>
        <taxon>Acipenseridae</taxon>
        <taxon>Huso</taxon>
    </lineage>
</organism>
<dbReference type="EMBL" id="JAHFZB010000007">
    <property type="protein sequence ID" value="KAK6487436.1"/>
    <property type="molecule type" value="Genomic_DNA"/>
</dbReference>
<evidence type="ECO:0000259" key="6">
    <source>
        <dbReference type="PROSITE" id="PS50103"/>
    </source>
</evidence>
<evidence type="ECO:0000259" key="5">
    <source>
        <dbReference type="PROSITE" id="PS50102"/>
    </source>
</evidence>
<feature type="repeat" description="TPR" evidence="2">
    <location>
        <begin position="228"/>
        <end position="261"/>
    </location>
</feature>
<feature type="domain" description="C3H1-type" evidence="6">
    <location>
        <begin position="510"/>
        <end position="532"/>
    </location>
</feature>